<feature type="region of interest" description="Disordered" evidence="1">
    <location>
        <begin position="1"/>
        <end position="43"/>
    </location>
</feature>
<dbReference type="Proteomes" id="UP001392437">
    <property type="component" value="Unassembled WGS sequence"/>
</dbReference>
<evidence type="ECO:0000256" key="1">
    <source>
        <dbReference type="SAM" id="MobiDB-lite"/>
    </source>
</evidence>
<evidence type="ECO:0000313" key="3">
    <source>
        <dbReference type="EMBL" id="KAK8133061.1"/>
    </source>
</evidence>
<accession>A0AAW0RDV1</accession>
<comment type="caution">
    <text evidence="3">The sequence shown here is derived from an EMBL/GenBank/DDBJ whole genome shotgun (WGS) entry which is preliminary data.</text>
</comment>
<feature type="transmembrane region" description="Helical" evidence="2">
    <location>
        <begin position="702"/>
        <end position="726"/>
    </location>
</feature>
<feature type="compositionally biased region" description="Polar residues" evidence="1">
    <location>
        <begin position="29"/>
        <end position="43"/>
    </location>
</feature>
<feature type="transmembrane region" description="Helical" evidence="2">
    <location>
        <begin position="119"/>
        <end position="145"/>
    </location>
</feature>
<protein>
    <submittedName>
        <fullName evidence="3">Uncharacterized protein</fullName>
    </submittedName>
</protein>
<keyword evidence="4" id="KW-1185">Reference proteome</keyword>
<reference evidence="3 4" key="1">
    <citation type="submission" date="2023-01" db="EMBL/GenBank/DDBJ databases">
        <title>Analysis of 21 Apiospora genomes using comparative genomics revels a genus with tremendous synthesis potential of carbohydrate active enzymes and secondary metabolites.</title>
        <authorList>
            <person name="Sorensen T."/>
        </authorList>
    </citation>
    <scope>NUCLEOTIDE SEQUENCE [LARGE SCALE GENOMIC DNA]</scope>
    <source>
        <strain evidence="3 4">CBS 117206</strain>
    </source>
</reference>
<proteinExistence type="predicted"/>
<gene>
    <name evidence="3" type="ORF">PG999_001234</name>
</gene>
<sequence>MSSQSPRESIELASWQTTPLRPRSAVPEDQTSPQQEAPVSDQVKSTWWISKASSKQASSAHDLLLPRPPPLRRRFWERIGKSGVFLLITGPIFLFGCLSVLLFLWVGADRAANDKDPGIIWQTIIFSTWITRTITISAAVMRAVITTQAALVTSMVAALLLESASTELHQLPFMSLARAIRMSPIHLVKPQLFEGNLFPKAAYMIIILLLSVLVVASQLISTILFSDFAVVLTAKPINSTNLHLSQGVPVKGLRSEVDVRPESIFYWSSPNAFWRFAEYHEGAAVQDVSDKIMYTDTGVTLRASLPWANLSSRLNLKQYKGSAHVWDARVLCISPILNNVTFEFLHDLDSIEGINQTDGQRIKIPHYMPFVDAADPSPTTISPLPTLTLHDVTTLIKSYPTPTAIYGNISYNNEYAVLNSSSRGSKPFSFNCSLPFLDGAVICGIDGMSAVTLESSLRGGQSFVQPGVYLVLKLNLTEFQPLDNASELVIGENQTTKGWSLFRHGPWAMALDQSNHQMFSASACFNNADPFNFNVTISGTAIRSEPTIGWLRHPEDVGLLSGAPDTSEVRRQLGVTLDHMTKEIRGILDLDPIQARPDSVHENDAAGVSNADYYSDRTLALPHIVNGTTTIRRADQIYLLHDAHRILFLDILNSTNNPAYAIQAFLTTFYQMEYFESSYKWSYGFPASYVFCEEVSIPVNKLGFIIVAGIVALHTIIVGTTVTLFLSRTRTTQLGNAWQSVAQVVSDRTIEVLWKVDSMTDKEVKETLSNSAGYLNIQSTGVIRRRQNGRNEFGSKGFE</sequence>
<keyword evidence="2" id="KW-1133">Transmembrane helix</keyword>
<evidence type="ECO:0000313" key="4">
    <source>
        <dbReference type="Proteomes" id="UP001392437"/>
    </source>
</evidence>
<keyword evidence="2" id="KW-0472">Membrane</keyword>
<dbReference type="AlphaFoldDB" id="A0AAW0RDV1"/>
<organism evidence="3 4">
    <name type="scientific">Apiospora kogelbergensis</name>
    <dbReference type="NCBI Taxonomy" id="1337665"/>
    <lineage>
        <taxon>Eukaryota</taxon>
        <taxon>Fungi</taxon>
        <taxon>Dikarya</taxon>
        <taxon>Ascomycota</taxon>
        <taxon>Pezizomycotina</taxon>
        <taxon>Sordariomycetes</taxon>
        <taxon>Xylariomycetidae</taxon>
        <taxon>Amphisphaeriales</taxon>
        <taxon>Apiosporaceae</taxon>
        <taxon>Apiospora</taxon>
    </lineage>
</organism>
<feature type="transmembrane region" description="Helical" evidence="2">
    <location>
        <begin position="83"/>
        <end position="107"/>
    </location>
</feature>
<dbReference type="EMBL" id="JAQQWP010000001">
    <property type="protein sequence ID" value="KAK8133061.1"/>
    <property type="molecule type" value="Genomic_DNA"/>
</dbReference>
<feature type="transmembrane region" description="Helical" evidence="2">
    <location>
        <begin position="201"/>
        <end position="225"/>
    </location>
</feature>
<name>A0AAW0RDV1_9PEZI</name>
<evidence type="ECO:0000256" key="2">
    <source>
        <dbReference type="SAM" id="Phobius"/>
    </source>
</evidence>
<keyword evidence="2" id="KW-0812">Transmembrane</keyword>